<feature type="signal peptide" evidence="1">
    <location>
        <begin position="1"/>
        <end position="24"/>
    </location>
</feature>
<dbReference type="EMBL" id="BDGG01000011">
    <property type="protein sequence ID" value="GAV04645.1"/>
    <property type="molecule type" value="Genomic_DNA"/>
</dbReference>
<accession>A0A1D1VSX2</accession>
<keyword evidence="3" id="KW-1185">Reference proteome</keyword>
<proteinExistence type="predicted"/>
<dbReference type="Proteomes" id="UP000186922">
    <property type="component" value="Unassembled WGS sequence"/>
</dbReference>
<gene>
    <name evidence="2" type="primary">RvY_14903-1</name>
    <name evidence="2" type="synonym">RvY_14903.1</name>
    <name evidence="2" type="ORF">RvY_14903</name>
</gene>
<dbReference type="AlphaFoldDB" id="A0A1D1VSX2"/>
<evidence type="ECO:0000313" key="2">
    <source>
        <dbReference type="EMBL" id="GAV04645.1"/>
    </source>
</evidence>
<keyword evidence="1" id="KW-0732">Signal</keyword>
<comment type="caution">
    <text evidence="2">The sequence shown here is derived from an EMBL/GenBank/DDBJ whole genome shotgun (WGS) entry which is preliminary data.</text>
</comment>
<protein>
    <recommendedName>
        <fullName evidence="4">Invertebrate defensins family profile domain-containing protein</fullName>
    </recommendedName>
</protein>
<sequence>MASRVVLLALLVVSAVCFLNIAAANDKHTDEARAKLESKDFEEPAGLHADEVGKAGVEGRALKAPFKESCTFRCGAAHGACKANGTLAACDYPKKCNCEKFFHDN</sequence>
<reference evidence="2 3" key="1">
    <citation type="journal article" date="2016" name="Nat. Commun.">
        <title>Extremotolerant tardigrade genome and improved radiotolerance of human cultured cells by tardigrade-unique protein.</title>
        <authorList>
            <person name="Hashimoto T."/>
            <person name="Horikawa D.D."/>
            <person name="Saito Y."/>
            <person name="Kuwahara H."/>
            <person name="Kozuka-Hata H."/>
            <person name="Shin-I T."/>
            <person name="Minakuchi Y."/>
            <person name="Ohishi K."/>
            <person name="Motoyama A."/>
            <person name="Aizu T."/>
            <person name="Enomoto A."/>
            <person name="Kondo K."/>
            <person name="Tanaka S."/>
            <person name="Hara Y."/>
            <person name="Koshikawa S."/>
            <person name="Sagara H."/>
            <person name="Miura T."/>
            <person name="Yokobori S."/>
            <person name="Miyagawa K."/>
            <person name="Suzuki Y."/>
            <person name="Kubo T."/>
            <person name="Oyama M."/>
            <person name="Kohara Y."/>
            <person name="Fujiyama A."/>
            <person name="Arakawa K."/>
            <person name="Katayama T."/>
            <person name="Toyoda A."/>
            <person name="Kunieda T."/>
        </authorList>
    </citation>
    <scope>NUCLEOTIDE SEQUENCE [LARGE SCALE GENOMIC DNA]</scope>
    <source>
        <strain evidence="2 3">YOKOZUNA-1</strain>
    </source>
</reference>
<organism evidence="2 3">
    <name type="scientific">Ramazzottius varieornatus</name>
    <name type="common">Water bear</name>
    <name type="synonym">Tardigrade</name>
    <dbReference type="NCBI Taxonomy" id="947166"/>
    <lineage>
        <taxon>Eukaryota</taxon>
        <taxon>Metazoa</taxon>
        <taxon>Ecdysozoa</taxon>
        <taxon>Tardigrada</taxon>
        <taxon>Eutardigrada</taxon>
        <taxon>Parachela</taxon>
        <taxon>Hypsibioidea</taxon>
        <taxon>Ramazzottiidae</taxon>
        <taxon>Ramazzottius</taxon>
    </lineage>
</organism>
<name>A0A1D1VSX2_RAMVA</name>
<evidence type="ECO:0000256" key="1">
    <source>
        <dbReference type="SAM" id="SignalP"/>
    </source>
</evidence>
<evidence type="ECO:0008006" key="4">
    <source>
        <dbReference type="Google" id="ProtNLM"/>
    </source>
</evidence>
<evidence type="ECO:0000313" key="3">
    <source>
        <dbReference type="Proteomes" id="UP000186922"/>
    </source>
</evidence>
<feature type="chain" id="PRO_5008898800" description="Invertebrate defensins family profile domain-containing protein" evidence="1">
    <location>
        <begin position="25"/>
        <end position="105"/>
    </location>
</feature>